<dbReference type="Pfam" id="PF00646">
    <property type="entry name" value="F-box"/>
    <property type="match status" value="1"/>
</dbReference>
<dbReference type="SUPFAM" id="SSF81383">
    <property type="entry name" value="F-box domain"/>
    <property type="match status" value="1"/>
</dbReference>
<name>A0ABD3AR55_9GENT</name>
<gene>
    <name evidence="2" type="ORF">ACH5RR_007053</name>
</gene>
<dbReference type="InterPro" id="IPR001810">
    <property type="entry name" value="F-box_dom"/>
</dbReference>
<organism evidence="2 3">
    <name type="scientific">Cinchona calisaya</name>
    <dbReference type="NCBI Taxonomy" id="153742"/>
    <lineage>
        <taxon>Eukaryota</taxon>
        <taxon>Viridiplantae</taxon>
        <taxon>Streptophyta</taxon>
        <taxon>Embryophyta</taxon>
        <taxon>Tracheophyta</taxon>
        <taxon>Spermatophyta</taxon>
        <taxon>Magnoliopsida</taxon>
        <taxon>eudicotyledons</taxon>
        <taxon>Gunneridae</taxon>
        <taxon>Pentapetalae</taxon>
        <taxon>asterids</taxon>
        <taxon>lamiids</taxon>
        <taxon>Gentianales</taxon>
        <taxon>Rubiaceae</taxon>
        <taxon>Cinchonoideae</taxon>
        <taxon>Cinchoneae</taxon>
        <taxon>Cinchona</taxon>
    </lineage>
</organism>
<evidence type="ECO:0000313" key="2">
    <source>
        <dbReference type="EMBL" id="KAL3533532.1"/>
    </source>
</evidence>
<protein>
    <recommendedName>
        <fullName evidence="1">F-box domain-containing protein</fullName>
    </recommendedName>
</protein>
<dbReference type="AlphaFoldDB" id="A0ABD3AR55"/>
<accession>A0ABD3AR55</accession>
<comment type="caution">
    <text evidence="2">The sequence shown here is derived from an EMBL/GenBank/DDBJ whole genome shotgun (WGS) entry which is preliminary data.</text>
</comment>
<evidence type="ECO:0000259" key="1">
    <source>
        <dbReference type="PROSITE" id="PS50181"/>
    </source>
</evidence>
<dbReference type="Proteomes" id="UP001630127">
    <property type="component" value="Unassembled WGS sequence"/>
</dbReference>
<dbReference type="SMART" id="SM00256">
    <property type="entry name" value="FBOX"/>
    <property type="match status" value="1"/>
</dbReference>
<feature type="domain" description="F-box" evidence="1">
    <location>
        <begin position="86"/>
        <end position="132"/>
    </location>
</feature>
<dbReference type="InterPro" id="IPR036047">
    <property type="entry name" value="F-box-like_dom_sf"/>
</dbReference>
<dbReference type="EMBL" id="JBJUIK010000003">
    <property type="protein sequence ID" value="KAL3533532.1"/>
    <property type="molecule type" value="Genomic_DNA"/>
</dbReference>
<reference evidence="2 3" key="1">
    <citation type="submission" date="2024-11" db="EMBL/GenBank/DDBJ databases">
        <title>A near-complete genome assembly of Cinchona calisaya.</title>
        <authorList>
            <person name="Lian D.C."/>
            <person name="Zhao X.W."/>
            <person name="Wei L."/>
        </authorList>
    </citation>
    <scope>NUCLEOTIDE SEQUENCE [LARGE SCALE GENOMIC DNA]</scope>
    <source>
        <tissue evidence="2">Nenye</tissue>
    </source>
</reference>
<keyword evidence="3" id="KW-1185">Reference proteome</keyword>
<evidence type="ECO:0000313" key="3">
    <source>
        <dbReference type="Proteomes" id="UP001630127"/>
    </source>
</evidence>
<dbReference type="PROSITE" id="PS50181">
    <property type="entry name" value="FBOX"/>
    <property type="match status" value="1"/>
</dbReference>
<dbReference type="Gene3D" id="1.20.1280.50">
    <property type="match status" value="1"/>
</dbReference>
<dbReference type="PANTHER" id="PTHR31482">
    <property type="entry name" value="ESTS AU081301(E20138)"/>
    <property type="match status" value="1"/>
</dbReference>
<sequence>MLLFLISCFSVILVSMSLFKPYGTWKKREVRMLAIILWFSEKLSRFLIPWFTKSNISTSFLHIMPSMTKITSAETEKLVEETGEELFSLLDLPDLALECILERLSPSGLCTLAAVCTALRERCTSDHFWEKHKKQKWDRVIGNAAYQKWQCYISSRNRAKLLQSKRAKGFLRYFSILYSKKWISSKENEIGFEQRSSLPVDSVMAWYLAIETGKFWFPAQVYNRENGQVGFMLSCYDAEVSYDSGRDTFTARYTAHGRQTIEDNIEWNRIRAPAVDTPATVLHVSDCLNDLKPGDHIEVQWRRNKDFPYGWWYGVVGHLDSCTGNESHCQCHLNDTVMLEFKQYSPGSRWRQTKVNRKDHREVGNGADGFYGGIRKLCNEQEISIWKCLWPFSTLE</sequence>
<dbReference type="PANTHER" id="PTHR31482:SF18">
    <property type="entry name" value="ESTS AU081301(E20138)"/>
    <property type="match status" value="1"/>
</dbReference>
<proteinExistence type="predicted"/>